<dbReference type="EMBL" id="VWXC01000020">
    <property type="protein sequence ID" value="NIG21292.1"/>
    <property type="molecule type" value="Genomic_DNA"/>
</dbReference>
<comment type="caution">
    <text evidence="1">The sequence shown here is derived from an EMBL/GenBank/DDBJ whole genome shotgun (WGS) entry which is preliminary data.</text>
</comment>
<sequence length="141" mass="15638">MASNNNNGPTQFHPLPAVGSIVWVKFPYAVGQPGPYARPAIVKEVSPAYHRVKLVFGTSQKTEKLYPTEFVVKKTDPDFLQTGLSYDTKFDVSRIANVPYDDEWFEIHSPRPGKPPFTSPVIGQLPASYIPAIQLAVSHVK</sequence>
<proteinExistence type="predicted"/>
<reference evidence="1 2" key="1">
    <citation type="journal article" date="2019" name="bioRxiv">
        <title>Bacteria contribute to plant secondary compound degradation in a generalist herbivore system.</title>
        <authorList>
            <person name="Francoeur C.B."/>
            <person name="Khadempour L."/>
            <person name="Moreira-Soto R.D."/>
            <person name="Gotting K."/>
            <person name="Book A.J."/>
            <person name="Pinto-Tomas A.A."/>
            <person name="Keefover-Ring K."/>
            <person name="Currie C.R."/>
        </authorList>
    </citation>
    <scope>NUCLEOTIDE SEQUENCE [LARGE SCALE GENOMIC DNA]</scope>
    <source>
        <strain evidence="1">Al-1710</strain>
    </source>
</reference>
<protein>
    <submittedName>
        <fullName evidence="1">Uncharacterized protein</fullName>
    </submittedName>
</protein>
<dbReference type="Proteomes" id="UP001515780">
    <property type="component" value="Unassembled WGS sequence"/>
</dbReference>
<name>A0ABX0RUM2_9GAMM</name>
<keyword evidence="2" id="KW-1185">Reference proteome</keyword>
<accession>A0ABX0RUM2</accession>
<organism evidence="1 2">
    <name type="scientific">Candidatus Pantoea communis</name>
    <dbReference type="NCBI Taxonomy" id="2608354"/>
    <lineage>
        <taxon>Bacteria</taxon>
        <taxon>Pseudomonadati</taxon>
        <taxon>Pseudomonadota</taxon>
        <taxon>Gammaproteobacteria</taxon>
        <taxon>Enterobacterales</taxon>
        <taxon>Erwiniaceae</taxon>
        <taxon>Pantoea</taxon>
    </lineage>
</organism>
<dbReference type="RefSeq" id="WP_166935722.1">
    <property type="nucleotide sequence ID" value="NZ_VWXC01000020.1"/>
</dbReference>
<dbReference type="SUPFAM" id="SSF50118">
    <property type="entry name" value="Cell growth inhibitor/plasmid maintenance toxic component"/>
    <property type="match status" value="1"/>
</dbReference>
<evidence type="ECO:0000313" key="1">
    <source>
        <dbReference type="EMBL" id="NIG21292.1"/>
    </source>
</evidence>
<gene>
    <name evidence="1" type="ORF">F3J37_21705</name>
</gene>
<evidence type="ECO:0000313" key="2">
    <source>
        <dbReference type="Proteomes" id="UP001515780"/>
    </source>
</evidence>